<protein>
    <submittedName>
        <fullName evidence="4">Sugar transferase</fullName>
    </submittedName>
</protein>
<dbReference type="InterPro" id="IPR003362">
    <property type="entry name" value="Bact_transf"/>
</dbReference>
<gene>
    <name evidence="4" type="ORF">DS909_00810</name>
</gene>
<dbReference type="AlphaFoldDB" id="A0A366XFH8"/>
<dbReference type="GO" id="GO:0016780">
    <property type="term" value="F:phosphotransferase activity, for other substituted phosphate groups"/>
    <property type="evidence" value="ECO:0007669"/>
    <property type="project" value="TreeGrafter"/>
</dbReference>
<evidence type="ECO:0000313" key="4">
    <source>
        <dbReference type="EMBL" id="RBW62180.1"/>
    </source>
</evidence>
<sequence length="214" mass="23973">MVMMTVNSACSKPKFLVWSLKRFMDIGFCLIALPILVPVLALVALAVITTSRGPAFFVQTRVGLGGKTFEMYKFRSMYTDAESRRDEVAQLSDREGICLKVKRDPRVTPLGRFLRRWSLDELPQAINVFRGDMSFVGPRPALTCEVAQYPEYAHQRHEVLPGITGLWQVSGRAEIGFDEMIALDLEYVRQVSVLTDVRILLRTVGAVLGGQGAY</sequence>
<name>A0A366XFH8_9RHOB</name>
<feature type="domain" description="Bacterial sugar transferase" evidence="3">
    <location>
        <begin position="21"/>
        <end position="208"/>
    </location>
</feature>
<dbReference type="RefSeq" id="WP_113821542.1">
    <property type="nucleotide sequence ID" value="NZ_QOCE01000003.1"/>
</dbReference>
<accession>A0A366XFH8</accession>
<dbReference type="GO" id="GO:0000271">
    <property type="term" value="P:polysaccharide biosynthetic process"/>
    <property type="evidence" value="ECO:0007669"/>
    <property type="project" value="UniProtKB-KW"/>
</dbReference>
<dbReference type="PANTHER" id="PTHR30576">
    <property type="entry name" value="COLANIC BIOSYNTHESIS UDP-GLUCOSE LIPID CARRIER TRANSFERASE"/>
    <property type="match status" value="1"/>
</dbReference>
<dbReference type="PANTHER" id="PTHR30576:SF10">
    <property type="entry name" value="SLL5057 PROTEIN"/>
    <property type="match status" value="1"/>
</dbReference>
<comment type="caution">
    <text evidence="4">The sequence shown here is derived from an EMBL/GenBank/DDBJ whole genome shotgun (WGS) entry which is preliminary data.</text>
</comment>
<evidence type="ECO:0000256" key="1">
    <source>
        <dbReference type="ARBA" id="ARBA00006464"/>
    </source>
</evidence>
<reference evidence="4 5" key="1">
    <citation type="submission" date="2018-07" db="EMBL/GenBank/DDBJ databases">
        <title>Modular assembly of carbohydrate-degrading microbial communities in the ocean.</title>
        <authorList>
            <person name="Enke T.N."/>
            <person name="Datta M.S."/>
            <person name="Schwartzman J.A."/>
            <person name="Cermak N."/>
            <person name="Schmitz D.A."/>
            <person name="Barrere J."/>
            <person name="Cordero O.X."/>
        </authorList>
    </citation>
    <scope>NUCLEOTIDE SEQUENCE [LARGE SCALE GENOMIC DNA]</scope>
    <source>
        <strain evidence="4 5">C3M10</strain>
    </source>
</reference>
<evidence type="ECO:0000259" key="3">
    <source>
        <dbReference type="Pfam" id="PF02397"/>
    </source>
</evidence>
<dbReference type="OrthoDB" id="9808602at2"/>
<organism evidence="4 5">
    <name type="scientific">Phaeobacter gallaeciensis</name>
    <dbReference type="NCBI Taxonomy" id="60890"/>
    <lineage>
        <taxon>Bacteria</taxon>
        <taxon>Pseudomonadati</taxon>
        <taxon>Pseudomonadota</taxon>
        <taxon>Alphaproteobacteria</taxon>
        <taxon>Rhodobacterales</taxon>
        <taxon>Roseobacteraceae</taxon>
        <taxon>Phaeobacter</taxon>
    </lineage>
</organism>
<dbReference type="Pfam" id="PF02397">
    <property type="entry name" value="Bac_transf"/>
    <property type="match status" value="1"/>
</dbReference>
<dbReference type="EMBL" id="QOCE01000003">
    <property type="protein sequence ID" value="RBW62180.1"/>
    <property type="molecule type" value="Genomic_DNA"/>
</dbReference>
<proteinExistence type="inferred from homology"/>
<evidence type="ECO:0000256" key="2">
    <source>
        <dbReference type="ARBA" id="ARBA00023169"/>
    </source>
</evidence>
<keyword evidence="4" id="KW-0808">Transferase</keyword>
<dbReference type="Proteomes" id="UP000252706">
    <property type="component" value="Unassembled WGS sequence"/>
</dbReference>
<keyword evidence="2" id="KW-0270">Exopolysaccharide synthesis</keyword>
<evidence type="ECO:0000313" key="5">
    <source>
        <dbReference type="Proteomes" id="UP000252706"/>
    </source>
</evidence>
<comment type="similarity">
    <text evidence="1">Belongs to the bacterial sugar transferase family.</text>
</comment>